<evidence type="ECO:0000256" key="9">
    <source>
        <dbReference type="ARBA" id="ARBA00031044"/>
    </source>
</evidence>
<dbReference type="NCBIfam" id="TIGR03413">
    <property type="entry name" value="GSH_gloB"/>
    <property type="match status" value="1"/>
</dbReference>
<evidence type="ECO:0000256" key="2">
    <source>
        <dbReference type="ARBA" id="ARBA00001947"/>
    </source>
</evidence>
<dbReference type="CDD" id="cd07723">
    <property type="entry name" value="hydroxyacylglutathione_hydrolase_MBL-fold"/>
    <property type="match status" value="1"/>
</dbReference>
<comment type="catalytic activity">
    <reaction evidence="1">
        <text>an S-(2-hydroxyacyl)glutathione + H2O = a 2-hydroxy carboxylate + glutathione + H(+)</text>
        <dbReference type="Rhea" id="RHEA:21864"/>
        <dbReference type="ChEBI" id="CHEBI:15377"/>
        <dbReference type="ChEBI" id="CHEBI:15378"/>
        <dbReference type="ChEBI" id="CHEBI:57925"/>
        <dbReference type="ChEBI" id="CHEBI:58896"/>
        <dbReference type="ChEBI" id="CHEBI:71261"/>
        <dbReference type="EC" id="3.1.2.6"/>
    </reaction>
</comment>
<comment type="similarity">
    <text evidence="4">Belongs to the metallo-beta-lactamase superfamily. Glyoxalase II family.</text>
</comment>
<dbReference type="Pfam" id="PF00753">
    <property type="entry name" value="Lactamase_B"/>
    <property type="match status" value="1"/>
</dbReference>
<dbReference type="Proteomes" id="UP000319731">
    <property type="component" value="Unassembled WGS sequence"/>
</dbReference>
<dbReference type="UniPathway" id="UPA00619">
    <property type="reaction ID" value="UER00676"/>
</dbReference>
<dbReference type="EC" id="3.1.2.6" evidence="5"/>
<dbReference type="PANTHER" id="PTHR11935:SF94">
    <property type="entry name" value="TENZING NORGAY, ISOFORM C"/>
    <property type="match status" value="1"/>
</dbReference>
<evidence type="ECO:0000313" key="11">
    <source>
        <dbReference type="EMBL" id="TPX36186.1"/>
    </source>
</evidence>
<comment type="pathway">
    <text evidence="3">Secondary metabolite metabolism; methylglyoxal degradation; (R)-lactate from methylglyoxal: step 2/2.</text>
</comment>
<sequence>MQRRLLATASKAIVRKMKITPIPCLSDNYAYLLLDEHTNKSALIDPVEPSKVLPVAKDTNITAVLTTHHHADHAGGNKGIASQLPHIPIYGGDDRIDALSHKVEDRVSFKIGSLDVTPMFTICHTKGSVSYYVVDASTGQKCVFTGDTLFVAGCGRFFEGTPTEMHHSLLDVLGNLPKETEVYCGHEYTASNLKFAAAVEPSNHDVAQKLEWAKNTKCTVPSTIGEEFKINPFMRLNSKEIIDKTGVSDPIGVMGKLREMKNKF</sequence>
<dbReference type="GO" id="GO:0019243">
    <property type="term" value="P:methylglyoxal catabolic process to D-lactate via S-lactoyl-glutathione"/>
    <property type="evidence" value="ECO:0007669"/>
    <property type="project" value="InterPro"/>
</dbReference>
<dbReference type="InterPro" id="IPR035680">
    <property type="entry name" value="Clx_II_MBL"/>
</dbReference>
<dbReference type="EMBL" id="QEAO01000005">
    <property type="protein sequence ID" value="TPX36186.1"/>
    <property type="molecule type" value="Genomic_DNA"/>
</dbReference>
<protein>
    <recommendedName>
        <fullName evidence="5">hydroxyacylglutathione hydrolase</fullName>
        <ecNumber evidence="5">3.1.2.6</ecNumber>
    </recommendedName>
    <alternativeName>
        <fullName evidence="9">Glyoxalase II</fullName>
    </alternativeName>
</protein>
<dbReference type="SMART" id="SM00849">
    <property type="entry name" value="Lactamase_B"/>
    <property type="match status" value="1"/>
</dbReference>
<accession>A0A507CDR6</accession>
<feature type="domain" description="Metallo-beta-lactamase" evidence="10">
    <location>
        <begin position="27"/>
        <end position="186"/>
    </location>
</feature>
<dbReference type="GeneID" id="42002828"/>
<keyword evidence="6" id="KW-0479">Metal-binding</keyword>
<comment type="cofactor">
    <cofactor evidence="2">
        <name>Zn(2+)</name>
        <dbReference type="ChEBI" id="CHEBI:29105"/>
    </cofactor>
</comment>
<evidence type="ECO:0000256" key="8">
    <source>
        <dbReference type="ARBA" id="ARBA00022833"/>
    </source>
</evidence>
<proteinExistence type="inferred from homology"/>
<dbReference type="AlphaFoldDB" id="A0A507CDR6"/>
<dbReference type="GO" id="GO:0004416">
    <property type="term" value="F:hydroxyacylglutathione hydrolase activity"/>
    <property type="evidence" value="ECO:0007669"/>
    <property type="project" value="UniProtKB-EC"/>
</dbReference>
<evidence type="ECO:0000256" key="7">
    <source>
        <dbReference type="ARBA" id="ARBA00022801"/>
    </source>
</evidence>
<dbReference type="InterPro" id="IPR032282">
    <property type="entry name" value="HAGH_C"/>
</dbReference>
<comment type="caution">
    <text evidence="11">The sequence shown here is derived from an EMBL/GenBank/DDBJ whole genome shotgun (WGS) entry which is preliminary data.</text>
</comment>
<keyword evidence="7 11" id="KW-0378">Hydrolase</keyword>
<dbReference type="HAMAP" id="MF_01374">
    <property type="entry name" value="Glyoxalase_2"/>
    <property type="match status" value="1"/>
</dbReference>
<dbReference type="SUPFAM" id="SSF56281">
    <property type="entry name" value="Metallo-hydrolase/oxidoreductase"/>
    <property type="match status" value="1"/>
</dbReference>
<dbReference type="Pfam" id="PF16123">
    <property type="entry name" value="HAGH_C"/>
    <property type="match status" value="1"/>
</dbReference>
<dbReference type="STRING" id="1806994.A0A507CDR6"/>
<name>A0A507CDR6_9FUNG</name>
<dbReference type="InterPro" id="IPR017782">
    <property type="entry name" value="Hydroxyacylglutathione_Hdrlase"/>
</dbReference>
<evidence type="ECO:0000313" key="12">
    <source>
        <dbReference type="Proteomes" id="UP000319731"/>
    </source>
</evidence>
<evidence type="ECO:0000256" key="3">
    <source>
        <dbReference type="ARBA" id="ARBA00004963"/>
    </source>
</evidence>
<evidence type="ECO:0000256" key="1">
    <source>
        <dbReference type="ARBA" id="ARBA00001623"/>
    </source>
</evidence>
<organism evidence="11 12">
    <name type="scientific">Synchytrium microbalum</name>
    <dbReference type="NCBI Taxonomy" id="1806994"/>
    <lineage>
        <taxon>Eukaryota</taxon>
        <taxon>Fungi</taxon>
        <taxon>Fungi incertae sedis</taxon>
        <taxon>Chytridiomycota</taxon>
        <taxon>Chytridiomycota incertae sedis</taxon>
        <taxon>Chytridiomycetes</taxon>
        <taxon>Synchytriales</taxon>
        <taxon>Synchytriaceae</taxon>
        <taxon>Synchytrium</taxon>
    </lineage>
</organism>
<reference evidence="11 12" key="1">
    <citation type="journal article" date="2019" name="Sci. Rep.">
        <title>Comparative genomics of chytrid fungi reveal insights into the obligate biotrophic and pathogenic lifestyle of Synchytrium endobioticum.</title>
        <authorList>
            <person name="van de Vossenberg B.T.L.H."/>
            <person name="Warris S."/>
            <person name="Nguyen H.D.T."/>
            <person name="van Gent-Pelzer M.P.E."/>
            <person name="Joly D.L."/>
            <person name="van de Geest H.C."/>
            <person name="Bonants P.J.M."/>
            <person name="Smith D.S."/>
            <person name="Levesque C.A."/>
            <person name="van der Lee T.A.J."/>
        </authorList>
    </citation>
    <scope>NUCLEOTIDE SEQUENCE [LARGE SCALE GENOMIC DNA]</scope>
    <source>
        <strain evidence="11 12">JEL517</strain>
    </source>
</reference>
<evidence type="ECO:0000259" key="10">
    <source>
        <dbReference type="SMART" id="SM00849"/>
    </source>
</evidence>
<dbReference type="RefSeq" id="XP_031026499.1">
    <property type="nucleotide sequence ID" value="XM_031167531.1"/>
</dbReference>
<dbReference type="InterPro" id="IPR001279">
    <property type="entry name" value="Metallo-B-lactamas"/>
</dbReference>
<gene>
    <name evidence="11" type="ORF">SmJEL517_g01603</name>
</gene>
<dbReference type="GO" id="GO:0046872">
    <property type="term" value="F:metal ion binding"/>
    <property type="evidence" value="ECO:0007669"/>
    <property type="project" value="UniProtKB-KW"/>
</dbReference>
<keyword evidence="8" id="KW-0862">Zinc</keyword>
<dbReference type="Gene3D" id="3.60.15.10">
    <property type="entry name" value="Ribonuclease Z/Hydroxyacylglutathione hydrolase-like"/>
    <property type="match status" value="1"/>
</dbReference>
<evidence type="ECO:0000256" key="6">
    <source>
        <dbReference type="ARBA" id="ARBA00022723"/>
    </source>
</evidence>
<evidence type="ECO:0000256" key="4">
    <source>
        <dbReference type="ARBA" id="ARBA00006759"/>
    </source>
</evidence>
<dbReference type="OrthoDB" id="515692at2759"/>
<dbReference type="InterPro" id="IPR036866">
    <property type="entry name" value="RibonucZ/Hydroxyglut_hydro"/>
</dbReference>
<evidence type="ECO:0000256" key="5">
    <source>
        <dbReference type="ARBA" id="ARBA00011917"/>
    </source>
</evidence>
<dbReference type="PANTHER" id="PTHR11935">
    <property type="entry name" value="BETA LACTAMASE DOMAIN"/>
    <property type="match status" value="1"/>
</dbReference>
<keyword evidence="12" id="KW-1185">Reference proteome</keyword>